<dbReference type="RefSeq" id="WP_091395532.1">
    <property type="nucleotide sequence ID" value="NZ_FNQY01000006.1"/>
</dbReference>
<name>A0A1H3XQD3_9BACT</name>
<reference evidence="1 2" key="1">
    <citation type="submission" date="2016-10" db="EMBL/GenBank/DDBJ databases">
        <authorList>
            <person name="de Groot N.N."/>
        </authorList>
    </citation>
    <scope>NUCLEOTIDE SEQUENCE [LARGE SCALE GENOMIC DNA]</scope>
    <source>
        <strain evidence="1 2">Vu-144</strain>
    </source>
</reference>
<proteinExistence type="predicted"/>
<evidence type="ECO:0000313" key="2">
    <source>
        <dbReference type="Proteomes" id="UP000199041"/>
    </source>
</evidence>
<dbReference type="Proteomes" id="UP000199041">
    <property type="component" value="Unassembled WGS sequence"/>
</dbReference>
<keyword evidence="2" id="KW-1185">Reference proteome</keyword>
<dbReference type="InterPro" id="IPR029475">
    <property type="entry name" value="DUF6807"/>
</dbReference>
<dbReference type="Pfam" id="PF14100">
    <property type="entry name" value="DUF6807"/>
    <property type="match status" value="1"/>
</dbReference>
<organism evidence="1 2">
    <name type="scientific">Arachidicoccus rhizosphaerae</name>
    <dbReference type="NCBI Taxonomy" id="551991"/>
    <lineage>
        <taxon>Bacteria</taxon>
        <taxon>Pseudomonadati</taxon>
        <taxon>Bacteroidota</taxon>
        <taxon>Chitinophagia</taxon>
        <taxon>Chitinophagales</taxon>
        <taxon>Chitinophagaceae</taxon>
        <taxon>Arachidicoccus</taxon>
    </lineage>
</organism>
<evidence type="ECO:0000313" key="1">
    <source>
        <dbReference type="EMBL" id="SEA01440.1"/>
    </source>
</evidence>
<sequence>MVIQQLFKLFAVSLCLFGTAEQVFSQHRSFSITQDTEAHTIDIRINGQPFTSYRYPDSLMKPVLYPIITAKGDTITRGWPLIPRAGDHIDHPHHIGLWFNYENVNGLDFWNNSSGIPASKKQQYGSIRHYSVDTMWADAHKAVLGTTAFWLKPDGTRLLRQQTTYLFSGKGSMRSITMTVRLTALGEDVVFKDTKDGLIGLRVRTELEQPCETPEKYIDNLGKAANFKMPSKDRATGHYLSSEGLKGDSVWSSRGKWVALYATLNHKPVSVVILDHPGNVGYPTYWHARGYGLFAANPFGQGVFGKGLAPLDVRLKPGESVIFKYKVLIQQGEPSTVSQINKAAAAFAAE</sequence>
<dbReference type="STRING" id="551991.SAMN05192529_10644"/>
<dbReference type="EMBL" id="FNQY01000006">
    <property type="protein sequence ID" value="SEA01440.1"/>
    <property type="molecule type" value="Genomic_DNA"/>
</dbReference>
<accession>A0A1H3XQD3</accession>
<dbReference type="OrthoDB" id="2540540at2"/>
<gene>
    <name evidence="1" type="ORF">SAMN05192529_10644</name>
</gene>
<dbReference type="AlphaFoldDB" id="A0A1H3XQD3"/>
<protein>
    <submittedName>
        <fullName evidence="1">Methane oxygenase PmoA</fullName>
    </submittedName>
</protein>